<proteinExistence type="predicted"/>
<evidence type="ECO:0000313" key="1">
    <source>
        <dbReference type="EMBL" id="KAJ6838069.1"/>
    </source>
</evidence>
<dbReference type="AlphaFoldDB" id="A0AAX6HWQ3"/>
<dbReference type="EMBL" id="JANAVB010010997">
    <property type="protein sequence ID" value="KAJ6838069.1"/>
    <property type="molecule type" value="Genomic_DNA"/>
</dbReference>
<evidence type="ECO:0000313" key="2">
    <source>
        <dbReference type="EMBL" id="KAJ6838507.1"/>
    </source>
</evidence>
<dbReference type="EMBL" id="JANAVB010010646">
    <property type="protein sequence ID" value="KAJ6838507.1"/>
    <property type="molecule type" value="Genomic_DNA"/>
</dbReference>
<keyword evidence="4" id="KW-1185">Reference proteome</keyword>
<sequence>MSRSDTTSASAMARRWYSGGEAVAERLTGLGLGFWVFCVRLVTCPVLCWTHELGGNVCNVSRSVWTRE</sequence>
<protein>
    <submittedName>
        <fullName evidence="3">Extensin</fullName>
    </submittedName>
</protein>
<dbReference type="Proteomes" id="UP001140949">
    <property type="component" value="Unassembled WGS sequence"/>
</dbReference>
<evidence type="ECO:0000313" key="4">
    <source>
        <dbReference type="Proteomes" id="UP001140949"/>
    </source>
</evidence>
<evidence type="ECO:0000313" key="3">
    <source>
        <dbReference type="EMBL" id="KAJ6844685.1"/>
    </source>
</evidence>
<gene>
    <name evidence="3" type="ORF">M6B38_291085</name>
    <name evidence="2" type="ORF">M6B38_320990</name>
    <name evidence="1" type="ORF">M6B38_322035</name>
</gene>
<comment type="caution">
    <text evidence="3">The sequence shown here is derived from an EMBL/GenBank/DDBJ whole genome shotgun (WGS) entry which is preliminary data.</text>
</comment>
<organism evidence="3 4">
    <name type="scientific">Iris pallida</name>
    <name type="common">Sweet iris</name>
    <dbReference type="NCBI Taxonomy" id="29817"/>
    <lineage>
        <taxon>Eukaryota</taxon>
        <taxon>Viridiplantae</taxon>
        <taxon>Streptophyta</taxon>
        <taxon>Embryophyta</taxon>
        <taxon>Tracheophyta</taxon>
        <taxon>Spermatophyta</taxon>
        <taxon>Magnoliopsida</taxon>
        <taxon>Liliopsida</taxon>
        <taxon>Asparagales</taxon>
        <taxon>Iridaceae</taxon>
        <taxon>Iridoideae</taxon>
        <taxon>Irideae</taxon>
        <taxon>Iris</taxon>
    </lineage>
</organism>
<reference evidence="3" key="2">
    <citation type="submission" date="2023-04" db="EMBL/GenBank/DDBJ databases">
        <authorList>
            <person name="Bruccoleri R.E."/>
            <person name="Oakeley E.J."/>
            <person name="Faust A.-M."/>
            <person name="Dessus-Babus S."/>
            <person name="Altorfer M."/>
            <person name="Burckhardt D."/>
            <person name="Oertli M."/>
            <person name="Naumann U."/>
            <person name="Petersen F."/>
            <person name="Wong J."/>
        </authorList>
    </citation>
    <scope>NUCLEOTIDE SEQUENCE</scope>
    <source>
        <strain evidence="3">GSM-AAB239-AS_SAM_17_03QT</strain>
        <tissue evidence="3">Leaf</tissue>
    </source>
</reference>
<name>A0AAX6HWQ3_IRIPA</name>
<reference evidence="3" key="1">
    <citation type="journal article" date="2023" name="GigaByte">
        <title>Genome assembly of the bearded iris, Iris pallida Lam.</title>
        <authorList>
            <person name="Bruccoleri R.E."/>
            <person name="Oakeley E.J."/>
            <person name="Faust A.M.E."/>
            <person name="Altorfer M."/>
            <person name="Dessus-Babus S."/>
            <person name="Burckhardt D."/>
            <person name="Oertli M."/>
            <person name="Naumann U."/>
            <person name="Petersen F."/>
            <person name="Wong J."/>
        </authorList>
    </citation>
    <scope>NUCLEOTIDE SEQUENCE</scope>
    <source>
        <strain evidence="3">GSM-AAB239-AS_SAM_17_03QT</strain>
    </source>
</reference>
<accession>A0AAX6HWQ3</accession>
<dbReference type="EMBL" id="JANAVB010006598">
    <property type="protein sequence ID" value="KAJ6844685.1"/>
    <property type="molecule type" value="Genomic_DNA"/>
</dbReference>